<feature type="compositionally biased region" description="Low complexity" evidence="1">
    <location>
        <begin position="45"/>
        <end position="54"/>
    </location>
</feature>
<evidence type="ECO:0000313" key="3">
    <source>
        <dbReference type="EMBL" id="CAK1589747.1"/>
    </source>
</evidence>
<name>A0AAV1L6U6_9NEOP</name>
<dbReference type="InterPro" id="IPR040676">
    <property type="entry name" value="DUF5641"/>
</dbReference>
<feature type="compositionally biased region" description="Polar residues" evidence="1">
    <location>
        <begin position="60"/>
        <end position="70"/>
    </location>
</feature>
<dbReference type="PROSITE" id="PS50994">
    <property type="entry name" value="INTEGRASE"/>
    <property type="match status" value="1"/>
</dbReference>
<dbReference type="EMBL" id="CAVLGL010000084">
    <property type="protein sequence ID" value="CAK1589747.1"/>
    <property type="molecule type" value="Genomic_DNA"/>
</dbReference>
<dbReference type="Proteomes" id="UP001314205">
    <property type="component" value="Unassembled WGS sequence"/>
</dbReference>
<dbReference type="InterPro" id="IPR001584">
    <property type="entry name" value="Integrase_cat-core"/>
</dbReference>
<dbReference type="InterPro" id="IPR021109">
    <property type="entry name" value="Peptidase_aspartic_dom_sf"/>
</dbReference>
<dbReference type="InterPro" id="IPR036397">
    <property type="entry name" value="RNaseH_sf"/>
</dbReference>
<dbReference type="Gene3D" id="2.40.70.10">
    <property type="entry name" value="Acid Proteases"/>
    <property type="match status" value="1"/>
</dbReference>
<evidence type="ECO:0000259" key="2">
    <source>
        <dbReference type="PROSITE" id="PS50994"/>
    </source>
</evidence>
<dbReference type="InterPro" id="IPR012337">
    <property type="entry name" value="RNaseH-like_sf"/>
</dbReference>
<comment type="caution">
    <text evidence="3">The sequence shown here is derived from an EMBL/GenBank/DDBJ whole genome shotgun (WGS) entry which is preliminary data.</text>
</comment>
<dbReference type="Pfam" id="PF18701">
    <property type="entry name" value="DUF5641"/>
    <property type="match status" value="1"/>
</dbReference>
<evidence type="ECO:0000256" key="1">
    <source>
        <dbReference type="SAM" id="MobiDB-lite"/>
    </source>
</evidence>
<accession>A0AAV1L6U6</accession>
<dbReference type="PANTHER" id="PTHR47331">
    <property type="entry name" value="PHD-TYPE DOMAIN-CONTAINING PROTEIN"/>
    <property type="match status" value="1"/>
</dbReference>
<feature type="region of interest" description="Disordered" evidence="1">
    <location>
        <begin position="45"/>
        <end position="73"/>
    </location>
</feature>
<keyword evidence="4" id="KW-1185">Reference proteome</keyword>
<dbReference type="InterPro" id="IPR043502">
    <property type="entry name" value="DNA/RNA_pol_sf"/>
</dbReference>
<dbReference type="SUPFAM" id="SSF56672">
    <property type="entry name" value="DNA/RNA polymerases"/>
    <property type="match status" value="1"/>
</dbReference>
<gene>
    <name evidence="3" type="ORF">PARMNEM_LOCUS10199</name>
</gene>
<proteinExistence type="predicted"/>
<dbReference type="CDD" id="cd00303">
    <property type="entry name" value="retropepsin_like"/>
    <property type="match status" value="1"/>
</dbReference>
<dbReference type="GO" id="GO:0015074">
    <property type="term" value="P:DNA integration"/>
    <property type="evidence" value="ECO:0007669"/>
    <property type="project" value="InterPro"/>
</dbReference>
<dbReference type="AlphaFoldDB" id="A0AAV1L6U6"/>
<protein>
    <recommendedName>
        <fullName evidence="2">Integrase catalytic domain-containing protein</fullName>
    </recommendedName>
</protein>
<reference evidence="3 4" key="1">
    <citation type="submission" date="2023-11" db="EMBL/GenBank/DDBJ databases">
        <authorList>
            <person name="Hedman E."/>
            <person name="Englund M."/>
            <person name="Stromberg M."/>
            <person name="Nyberg Akerstrom W."/>
            <person name="Nylinder S."/>
            <person name="Jareborg N."/>
            <person name="Kallberg Y."/>
            <person name="Kronander E."/>
        </authorList>
    </citation>
    <scope>NUCLEOTIDE SEQUENCE [LARGE SCALE GENOMIC DNA]</scope>
</reference>
<dbReference type="Gene3D" id="3.30.420.10">
    <property type="entry name" value="Ribonuclease H-like superfamily/Ribonuclease H"/>
    <property type="match status" value="1"/>
</dbReference>
<dbReference type="SUPFAM" id="SSF53098">
    <property type="entry name" value="Ribonuclease H-like"/>
    <property type="match status" value="1"/>
</dbReference>
<sequence length="1203" mass="135993">MGLKLVDSDTAKCFETTVRSQTDMPKYDDFVKFLREQVKILYRTSTSSQTRGSSMAPHPNSGSRPSSSRALTVPPRVLVSTQQTQGRTRPCKLCNNTAHTHLYACKPFANLSAADKFKFVKDNRYCVNCLSNQHTSFYCNSNTSCRKCNARHHTLLHFGNEPFAAQSCTATVAVNEEHDTSEILSSLELEEESSSDQVRDGYLAGEGNPEVSYCSLSSTKCDSSSTTQVLATAKVYATGRDGRDVKVRCLLDPGSQKHYITTKCCSKLQLKVESNSPVTVKGIGGSSQIVKGAANISFRSRFNNTKFNIQALVLNRITSNIPTCNIDTRFLENLRSIPMADDGWGMPGEIDLLIGVSLFAEMLRPGKIIGEPGSPDALETVLGYIVLGDAPAVIQAQAPAVVAFHAISTSEVETLVRKMWELDEIDPKHIFSADDKICEENYSKTVTRATSGRYEVALPFKFSPDLLGNSLEVAGRRFLHLERRFTAQPALREAYDSVIKDYIYQADVRQMYLRIGVRKQDRRFQRILYRFSRNDNLGGGSDIQIPIKSLEFNRVAFGLKCSPFLALRTVSQLVQDEGHRFPIGKEVVQRDLYMDDIASSLMNSDRAISAFQELIGLFKAGGFDLVKWSSNSTRVLEYIPEDYRLSQNVEFHKDDTLKILGLYWRPHDDEFAFKGPPWAHLQKTEWPIKTFVPKEFSDAPELKSISLVIIKPIEEPFLYKLARNYSSWQRFLNVASYIYKFIRKLPLGPIVESDLEFTELEIMKVIQSIHFSDDLQRLEKGGCRSPSIKKLNPFLKDGVLRVGGRLANSEESFDFKHPILLPCKDHVVDLLIRSYHCKYLHTGPGLLSSVLRVKYWILSARRAIRAIISKCNVCFRSKPQPGFPMMADLPEPRVRAVVKAFVHTGCDYAGPVLVTPYRGKGIKSRKAYICLFTCLTTRAVHIELASDLSTACFLAAMKRFLARRGSVQCFYTDNGTNFIGARSYLRDLYAFLKNEYKPVWEKQLAESRIQWKLIPPNAPHFGGCWESNIKCIKTHLYRVIGQQILTFEELQTVLSQIESILNSRPLTVLSSDPSDPAVLTPAHFLHTVPLDFLPAPDIDDSIPHLLTRYELLDKLVQSFWMRWRREYLHSLQARQKWNSPSFPVKEGTVVVVIQDNITPLHWPLGIITQTFKGKDDVIRVAMVRTKHGTYQRPVVKLCPLPTQ</sequence>
<evidence type="ECO:0000313" key="4">
    <source>
        <dbReference type="Proteomes" id="UP001314205"/>
    </source>
</evidence>
<dbReference type="GO" id="GO:0071897">
    <property type="term" value="P:DNA biosynthetic process"/>
    <property type="evidence" value="ECO:0007669"/>
    <property type="project" value="UniProtKB-ARBA"/>
</dbReference>
<feature type="domain" description="Integrase catalytic" evidence="2">
    <location>
        <begin position="877"/>
        <end position="1089"/>
    </location>
</feature>
<dbReference type="GO" id="GO:0042575">
    <property type="term" value="C:DNA polymerase complex"/>
    <property type="evidence" value="ECO:0007669"/>
    <property type="project" value="UniProtKB-ARBA"/>
</dbReference>
<dbReference type="GO" id="GO:0003676">
    <property type="term" value="F:nucleic acid binding"/>
    <property type="evidence" value="ECO:0007669"/>
    <property type="project" value="InterPro"/>
</dbReference>
<organism evidence="3 4">
    <name type="scientific">Parnassius mnemosyne</name>
    <name type="common">clouded apollo</name>
    <dbReference type="NCBI Taxonomy" id="213953"/>
    <lineage>
        <taxon>Eukaryota</taxon>
        <taxon>Metazoa</taxon>
        <taxon>Ecdysozoa</taxon>
        <taxon>Arthropoda</taxon>
        <taxon>Hexapoda</taxon>
        <taxon>Insecta</taxon>
        <taxon>Pterygota</taxon>
        <taxon>Neoptera</taxon>
        <taxon>Endopterygota</taxon>
        <taxon>Lepidoptera</taxon>
        <taxon>Glossata</taxon>
        <taxon>Ditrysia</taxon>
        <taxon>Papilionoidea</taxon>
        <taxon>Papilionidae</taxon>
        <taxon>Parnassiinae</taxon>
        <taxon>Parnassini</taxon>
        <taxon>Parnassius</taxon>
        <taxon>Driopa</taxon>
    </lineage>
</organism>